<protein>
    <submittedName>
        <fullName evidence="3">Transposase</fullName>
    </submittedName>
</protein>
<gene>
    <name evidence="3" type="ORF">LJD63_10240</name>
</gene>
<comment type="caution">
    <text evidence="3">The sequence shown here is derived from an EMBL/GenBank/DDBJ whole genome shotgun (WGS) entry which is preliminary data.</text>
</comment>
<proteinExistence type="predicted"/>
<evidence type="ECO:0000313" key="3">
    <source>
        <dbReference type="EMBL" id="MCB8606628.1"/>
    </source>
</evidence>
<reference evidence="3" key="1">
    <citation type="submission" date="2021-10" db="EMBL/GenBank/DDBJ databases">
        <title>Collection of gut derived symbiotic bacterial strains cultured from healthy donors.</title>
        <authorList>
            <person name="Lin H."/>
            <person name="Littmann E."/>
            <person name="Kohout C."/>
            <person name="Pamer E.G."/>
        </authorList>
    </citation>
    <scope>NUCLEOTIDE SEQUENCE</scope>
    <source>
        <strain evidence="3">DFI.4.35</strain>
    </source>
</reference>
<keyword evidence="1" id="KW-0238">DNA-binding</keyword>
<dbReference type="RefSeq" id="WP_227283900.1">
    <property type="nucleotide sequence ID" value="NZ_JAJDLA010000159.1"/>
</dbReference>
<evidence type="ECO:0000313" key="4">
    <source>
        <dbReference type="Proteomes" id="UP001198010"/>
    </source>
</evidence>
<dbReference type="Pfam" id="PF07282">
    <property type="entry name" value="Cas12f1-like_TNB"/>
    <property type="match status" value="1"/>
</dbReference>
<sequence>MPLSERVYKCSCGFVLDRDHNSAINIKNEGLRLLALS</sequence>
<accession>A0AB35HCQ2</accession>
<dbReference type="InterPro" id="IPR010095">
    <property type="entry name" value="Cas12f1-like_TNB"/>
</dbReference>
<dbReference type="AlphaFoldDB" id="A0AB35HCQ2"/>
<evidence type="ECO:0000256" key="1">
    <source>
        <dbReference type="ARBA" id="ARBA00023125"/>
    </source>
</evidence>
<dbReference type="EMBL" id="JAJDLA010000159">
    <property type="protein sequence ID" value="MCB8606628.1"/>
    <property type="molecule type" value="Genomic_DNA"/>
</dbReference>
<feature type="domain" description="Cas12f1-like TNB" evidence="2">
    <location>
        <begin position="5"/>
        <end position="26"/>
    </location>
</feature>
<organism evidence="3 4">
    <name type="scientific">Veillonella nakazawae</name>
    <dbReference type="NCBI Taxonomy" id="2682456"/>
    <lineage>
        <taxon>Bacteria</taxon>
        <taxon>Bacillati</taxon>
        <taxon>Bacillota</taxon>
        <taxon>Negativicutes</taxon>
        <taxon>Veillonellales</taxon>
        <taxon>Veillonellaceae</taxon>
        <taxon>Veillonella</taxon>
    </lineage>
</organism>
<evidence type="ECO:0000259" key="2">
    <source>
        <dbReference type="Pfam" id="PF07282"/>
    </source>
</evidence>
<dbReference type="GO" id="GO:0003677">
    <property type="term" value="F:DNA binding"/>
    <property type="evidence" value="ECO:0007669"/>
    <property type="project" value="UniProtKB-KW"/>
</dbReference>
<dbReference type="Proteomes" id="UP001198010">
    <property type="component" value="Unassembled WGS sequence"/>
</dbReference>
<name>A0AB35HCQ2_9FIRM</name>